<sequence>MIHSAYDRGETDAVLNLNIDLQTSPITPAELVSQTFSTFASKRGQAASILNACLGMCCLQKIPSYAHDLWKEWQHSADESGIQPDLVTMSLVYTCLLHGNGEMQTVAESILGLAVRTSKKQGGSKRRKSMAAARRKAEPTSAASVESQLQDILGSDFRILQETDHLLIISKPSGIACFHKHSTTAGKVKKGKGNADVSLEEALLHVNLPLSTINSEARGIVHRLDRGTSGCLAIAKSDEAHAQLVSEFFLRQVSKKYICLLSPSVQWHSEQETPILIDSPVSGHVAQSKYRVLKSFDEASLVEMETLTGRKHQVRVHAAEVLKSPIVGDPLYGGVGTSSNKLIQHSGTPNSFFLHAASIQIPFSGGETIEAPLPEWWSLALNTL</sequence>
<gene>
    <name evidence="4" type="ORF">FisN_5Lh371</name>
</gene>
<dbReference type="InParanoid" id="A0A1Z5KH44"/>
<dbReference type="OrthoDB" id="418349at2759"/>
<feature type="domain" description="Pseudouridine synthase RsuA/RluA-like" evidence="3">
    <location>
        <begin position="165"/>
        <end position="319"/>
    </location>
</feature>
<keyword evidence="5" id="KW-1185">Reference proteome</keyword>
<evidence type="ECO:0000313" key="5">
    <source>
        <dbReference type="Proteomes" id="UP000198406"/>
    </source>
</evidence>
<evidence type="ECO:0000256" key="1">
    <source>
        <dbReference type="ARBA" id="ARBA00010876"/>
    </source>
</evidence>
<dbReference type="EMBL" id="BDSP01000223">
    <property type="protein sequence ID" value="GAX25288.1"/>
    <property type="molecule type" value="Genomic_DNA"/>
</dbReference>
<dbReference type="InterPro" id="IPR006145">
    <property type="entry name" value="PsdUridine_synth_RsuA/RluA"/>
</dbReference>
<proteinExistence type="inferred from homology"/>
<evidence type="ECO:0000313" key="4">
    <source>
        <dbReference type="EMBL" id="GAX25288.1"/>
    </source>
</evidence>
<dbReference type="SUPFAM" id="SSF55120">
    <property type="entry name" value="Pseudouridine synthase"/>
    <property type="match status" value="1"/>
</dbReference>
<evidence type="ECO:0000256" key="2">
    <source>
        <dbReference type="SAM" id="MobiDB-lite"/>
    </source>
</evidence>
<organism evidence="4 5">
    <name type="scientific">Fistulifera solaris</name>
    <name type="common">Oleaginous diatom</name>
    <dbReference type="NCBI Taxonomy" id="1519565"/>
    <lineage>
        <taxon>Eukaryota</taxon>
        <taxon>Sar</taxon>
        <taxon>Stramenopiles</taxon>
        <taxon>Ochrophyta</taxon>
        <taxon>Bacillariophyta</taxon>
        <taxon>Bacillariophyceae</taxon>
        <taxon>Bacillariophycidae</taxon>
        <taxon>Naviculales</taxon>
        <taxon>Naviculaceae</taxon>
        <taxon>Fistulifera</taxon>
    </lineage>
</organism>
<evidence type="ECO:0000259" key="3">
    <source>
        <dbReference type="Pfam" id="PF00849"/>
    </source>
</evidence>
<comment type="caution">
    <text evidence="4">The sequence shown here is derived from an EMBL/GenBank/DDBJ whole genome shotgun (WGS) entry which is preliminary data.</text>
</comment>
<dbReference type="Gene3D" id="3.30.2350.10">
    <property type="entry name" value="Pseudouridine synthase"/>
    <property type="match status" value="1"/>
</dbReference>
<dbReference type="InterPro" id="IPR020103">
    <property type="entry name" value="PsdUridine_synth_cat_dom_sf"/>
</dbReference>
<dbReference type="GO" id="GO:0000455">
    <property type="term" value="P:enzyme-directed rRNA pseudouridine synthesis"/>
    <property type="evidence" value="ECO:0007669"/>
    <property type="project" value="TreeGrafter"/>
</dbReference>
<dbReference type="Pfam" id="PF00849">
    <property type="entry name" value="PseudoU_synth_2"/>
    <property type="match status" value="1"/>
</dbReference>
<accession>A0A1Z5KH44</accession>
<name>A0A1Z5KH44_FISSO</name>
<dbReference type="Proteomes" id="UP000198406">
    <property type="component" value="Unassembled WGS sequence"/>
</dbReference>
<protein>
    <recommendedName>
        <fullName evidence="3">Pseudouridine synthase RsuA/RluA-like domain-containing protein</fullName>
    </recommendedName>
</protein>
<comment type="similarity">
    <text evidence="1">Belongs to the pseudouridine synthase RluA family.</text>
</comment>
<dbReference type="PANTHER" id="PTHR21600:SF87">
    <property type="entry name" value="RNA PSEUDOURIDYLATE SYNTHASE DOMAIN-CONTAINING PROTEIN 1"/>
    <property type="match status" value="1"/>
</dbReference>
<dbReference type="AlphaFoldDB" id="A0A1Z5KH44"/>
<dbReference type="PANTHER" id="PTHR21600">
    <property type="entry name" value="MITOCHONDRIAL RNA PSEUDOURIDINE SYNTHASE"/>
    <property type="match status" value="1"/>
</dbReference>
<dbReference type="GO" id="GO:0003723">
    <property type="term" value="F:RNA binding"/>
    <property type="evidence" value="ECO:0007669"/>
    <property type="project" value="InterPro"/>
</dbReference>
<dbReference type="InterPro" id="IPR050188">
    <property type="entry name" value="RluA_PseudoU_synthase"/>
</dbReference>
<dbReference type="CDD" id="cd02869">
    <property type="entry name" value="PseudoU_synth_RluA_like"/>
    <property type="match status" value="1"/>
</dbReference>
<feature type="region of interest" description="Disordered" evidence="2">
    <location>
        <begin position="121"/>
        <end position="143"/>
    </location>
</feature>
<dbReference type="GO" id="GO:0009982">
    <property type="term" value="F:pseudouridine synthase activity"/>
    <property type="evidence" value="ECO:0007669"/>
    <property type="project" value="InterPro"/>
</dbReference>
<reference evidence="4 5" key="1">
    <citation type="journal article" date="2015" name="Plant Cell">
        <title>Oil accumulation by the oleaginous diatom Fistulifera solaris as revealed by the genome and transcriptome.</title>
        <authorList>
            <person name="Tanaka T."/>
            <person name="Maeda Y."/>
            <person name="Veluchamy A."/>
            <person name="Tanaka M."/>
            <person name="Abida H."/>
            <person name="Marechal E."/>
            <person name="Bowler C."/>
            <person name="Muto M."/>
            <person name="Sunaga Y."/>
            <person name="Tanaka M."/>
            <person name="Yoshino T."/>
            <person name="Taniguchi T."/>
            <person name="Fukuda Y."/>
            <person name="Nemoto M."/>
            <person name="Matsumoto M."/>
            <person name="Wong P.S."/>
            <person name="Aburatani S."/>
            <person name="Fujibuchi W."/>
        </authorList>
    </citation>
    <scope>NUCLEOTIDE SEQUENCE [LARGE SCALE GENOMIC DNA]</scope>
    <source>
        <strain evidence="4 5">JPCC DA0580</strain>
    </source>
</reference>